<feature type="transmembrane region" description="Helical" evidence="6">
    <location>
        <begin position="99"/>
        <end position="123"/>
    </location>
</feature>
<keyword evidence="4 6" id="KW-0472">Membrane</keyword>
<dbReference type="KEGG" id="fmr:Fuma_01803"/>
<sequence>MRAVSDEIQIGAHRGSISASYLYFMSDDSSKLTVDTRVTVETPEGVDFRFVIAGPGKRGRAFVIDVFVKIAITMLGWLLVVAMTALMTGADYDFQVSGVSVGLMSVLAFSLTWLYGACFEAFWNGQTPGKRSENLRVVRTNGTPVGWFEAFGRNLVLFVDLLPLLVVWPLGTFALFSMAGTRRMQRLGDLVFDTMVIDEAREFVGRAAGITTGVERIPRHECSGRYSVPERTLAVIERLFEGDRLISDGRREEIGRCLSVAIRQRLGFEEPGPDPRNPNTYFTNTPQKHTLFLRRVLKTFAEDPTEADHSSDSLEDVVIEVLEEPEPAPVPTFETATVGDEGEAR</sequence>
<feature type="transmembrane region" description="Helical" evidence="6">
    <location>
        <begin position="66"/>
        <end position="87"/>
    </location>
</feature>
<evidence type="ECO:0000313" key="8">
    <source>
        <dbReference type="EMBL" id="APZ92194.1"/>
    </source>
</evidence>
<dbReference type="EMBL" id="CP017641">
    <property type="protein sequence ID" value="APZ92194.1"/>
    <property type="molecule type" value="Genomic_DNA"/>
</dbReference>
<evidence type="ECO:0000313" key="9">
    <source>
        <dbReference type="Proteomes" id="UP000187735"/>
    </source>
</evidence>
<feature type="domain" description="RDD" evidence="7">
    <location>
        <begin position="53"/>
        <end position="191"/>
    </location>
</feature>
<gene>
    <name evidence="8" type="ORF">Fuma_01803</name>
</gene>
<feature type="region of interest" description="Disordered" evidence="5">
    <location>
        <begin position="323"/>
        <end position="345"/>
    </location>
</feature>
<protein>
    <submittedName>
        <fullName evidence="8">RDD family protein</fullName>
    </submittedName>
</protein>
<proteinExistence type="predicted"/>
<dbReference type="PANTHER" id="PTHR38480">
    <property type="entry name" value="SLR0254 PROTEIN"/>
    <property type="match status" value="1"/>
</dbReference>
<evidence type="ECO:0000256" key="6">
    <source>
        <dbReference type="SAM" id="Phobius"/>
    </source>
</evidence>
<accession>A0A1P8WDS4</accession>
<evidence type="ECO:0000256" key="2">
    <source>
        <dbReference type="ARBA" id="ARBA00022692"/>
    </source>
</evidence>
<dbReference type="STRING" id="1891926.Fuma_01803"/>
<dbReference type="Pfam" id="PF06271">
    <property type="entry name" value="RDD"/>
    <property type="match status" value="1"/>
</dbReference>
<evidence type="ECO:0000256" key="3">
    <source>
        <dbReference type="ARBA" id="ARBA00022989"/>
    </source>
</evidence>
<organism evidence="8 9">
    <name type="scientific">Fuerstiella marisgermanici</name>
    <dbReference type="NCBI Taxonomy" id="1891926"/>
    <lineage>
        <taxon>Bacteria</taxon>
        <taxon>Pseudomonadati</taxon>
        <taxon>Planctomycetota</taxon>
        <taxon>Planctomycetia</taxon>
        <taxon>Planctomycetales</taxon>
        <taxon>Planctomycetaceae</taxon>
        <taxon>Fuerstiella</taxon>
    </lineage>
</organism>
<dbReference type="PANTHER" id="PTHR38480:SF1">
    <property type="entry name" value="SLR0254 PROTEIN"/>
    <property type="match status" value="1"/>
</dbReference>
<reference evidence="8 9" key="1">
    <citation type="journal article" date="2016" name="Front. Microbiol.">
        <title>Fuerstia marisgermanicae gen. nov., sp. nov., an Unusual Member of the Phylum Planctomycetes from the German Wadden Sea.</title>
        <authorList>
            <person name="Kohn T."/>
            <person name="Heuer A."/>
            <person name="Jogler M."/>
            <person name="Vollmers J."/>
            <person name="Boedeker C."/>
            <person name="Bunk B."/>
            <person name="Rast P."/>
            <person name="Borchert D."/>
            <person name="Glockner I."/>
            <person name="Freese H.M."/>
            <person name="Klenk H.P."/>
            <person name="Overmann J."/>
            <person name="Kaster A.K."/>
            <person name="Rohde M."/>
            <person name="Wiegand S."/>
            <person name="Jogler C."/>
        </authorList>
    </citation>
    <scope>NUCLEOTIDE SEQUENCE [LARGE SCALE GENOMIC DNA]</scope>
    <source>
        <strain evidence="8 9">NH11</strain>
    </source>
</reference>
<keyword evidence="3 6" id="KW-1133">Transmembrane helix</keyword>
<name>A0A1P8WDS4_9PLAN</name>
<comment type="subcellular location">
    <subcellularLocation>
        <location evidence="1">Membrane</location>
        <topology evidence="1">Multi-pass membrane protein</topology>
    </subcellularLocation>
</comment>
<evidence type="ECO:0000256" key="1">
    <source>
        <dbReference type="ARBA" id="ARBA00004141"/>
    </source>
</evidence>
<dbReference type="AlphaFoldDB" id="A0A1P8WDS4"/>
<evidence type="ECO:0000256" key="4">
    <source>
        <dbReference type="ARBA" id="ARBA00023136"/>
    </source>
</evidence>
<keyword evidence="9" id="KW-1185">Reference proteome</keyword>
<evidence type="ECO:0000256" key="5">
    <source>
        <dbReference type="SAM" id="MobiDB-lite"/>
    </source>
</evidence>
<dbReference type="GO" id="GO:0016020">
    <property type="term" value="C:membrane"/>
    <property type="evidence" value="ECO:0007669"/>
    <property type="project" value="UniProtKB-SubCell"/>
</dbReference>
<evidence type="ECO:0000259" key="7">
    <source>
        <dbReference type="Pfam" id="PF06271"/>
    </source>
</evidence>
<feature type="transmembrane region" description="Helical" evidence="6">
    <location>
        <begin position="155"/>
        <end position="176"/>
    </location>
</feature>
<dbReference type="InterPro" id="IPR010432">
    <property type="entry name" value="RDD"/>
</dbReference>
<keyword evidence="2 6" id="KW-0812">Transmembrane</keyword>
<dbReference type="Proteomes" id="UP000187735">
    <property type="component" value="Chromosome"/>
</dbReference>